<dbReference type="EC" id="3.6.4.12" evidence="4"/>
<dbReference type="InterPro" id="IPR036397">
    <property type="entry name" value="RNaseH_sf"/>
</dbReference>
<dbReference type="PANTHER" id="PTHR30231:SF41">
    <property type="entry name" value="DNA POLYMERASE III SUBUNIT EPSILON"/>
    <property type="match status" value="1"/>
</dbReference>
<dbReference type="GO" id="GO:0003677">
    <property type="term" value="F:DNA binding"/>
    <property type="evidence" value="ECO:0007669"/>
    <property type="project" value="InterPro"/>
</dbReference>
<keyword evidence="4" id="KW-0347">Helicase</keyword>
<dbReference type="AlphaFoldDB" id="A0A378RIF0"/>
<keyword evidence="4" id="KW-0378">Hydrolase</keyword>
<comment type="subunit">
    <text evidence="2">DNA polymerase III contains a core (composed of alpha, epsilon and theta chains) that associates with a tau subunit. This core dimerizes to form the POLIII' complex. PolIII' associates with the gamma complex (composed of gamma, delta, delta', psi and chi chains) and with the beta chain to form the complete DNA polymerase III complex.</text>
</comment>
<keyword evidence="5" id="KW-1185">Reference proteome</keyword>
<dbReference type="EMBL" id="UGQL01000001">
    <property type="protein sequence ID" value="STZ26744.1"/>
    <property type="molecule type" value="Genomic_DNA"/>
</dbReference>
<dbReference type="GO" id="GO:0045004">
    <property type="term" value="P:DNA replication proofreading"/>
    <property type="evidence" value="ECO:0007669"/>
    <property type="project" value="TreeGrafter"/>
</dbReference>
<dbReference type="SUPFAM" id="SSF53098">
    <property type="entry name" value="Ribonuclease H-like"/>
    <property type="match status" value="1"/>
</dbReference>
<sequence>MYAILDIETTGGQFNEEGITEIAIYKFDGHQIVDQLISLVNPEKEIQPFVVKLTGINSAMLRLAPKFHELAKRIIEMTEDCVLVAHNAAFDYRVLRNEFSRLGYNFQKDTLCTVELAQKLLPEMPSYSLGKLVRTLGIPLADRHRAYGDALATLKLFQLLLSKDTEKTILTSMIKSDIKTGLNPKFFDITDNLPTSVGIYYIHNEEGEIIFIGKSRNIKKKIMQHFTNNSVLFKKVQKETYTVTFEKTGNELIAILKEAEEVLLNKPKYNKVTKKGIFPYSLYVKTNLQGYFYFSLEKTDGRKRNHMAFTSLAEGRKFVDKITADFEQPFYLEVLHEKKSKKVTEETFCTTFDLAFQDYNTLLINLLQHYNLDDGNVLILDKGRTINERSAVVMESGKLAGYCFYDLNYQINDPARIAANLTPITFHRNNRNIILNYLNKKTGYKLIHY</sequence>
<dbReference type="PROSITE" id="PS50164">
    <property type="entry name" value="GIY_YIG"/>
    <property type="match status" value="1"/>
</dbReference>
<dbReference type="Pfam" id="PF00929">
    <property type="entry name" value="RNase_T"/>
    <property type="match status" value="1"/>
</dbReference>
<keyword evidence="4" id="KW-0067">ATP-binding</keyword>
<dbReference type="InterPro" id="IPR000305">
    <property type="entry name" value="GIY-YIG_endonuc"/>
</dbReference>
<dbReference type="SMART" id="SM00479">
    <property type="entry name" value="EXOIII"/>
    <property type="match status" value="1"/>
</dbReference>
<dbReference type="SUPFAM" id="SSF82771">
    <property type="entry name" value="GIY-YIG endonuclease"/>
    <property type="match status" value="1"/>
</dbReference>
<comment type="function">
    <text evidence="1">DNA polymerase III is a complex, multichain enzyme responsible for most of the replicative synthesis in bacteria. The epsilon subunit contain the editing function and is a proofreading 3'-5' exonuclease.</text>
</comment>
<dbReference type="Gene3D" id="3.30.420.10">
    <property type="entry name" value="Ribonuclease H-like superfamily/Ribonuclease H"/>
    <property type="match status" value="1"/>
</dbReference>
<dbReference type="GO" id="GO:0006289">
    <property type="term" value="P:nucleotide-excision repair"/>
    <property type="evidence" value="ECO:0007669"/>
    <property type="project" value="InterPro"/>
</dbReference>
<dbReference type="Proteomes" id="UP000255024">
    <property type="component" value="Unassembled WGS sequence"/>
</dbReference>
<name>A0A378RIF0_MYROD</name>
<evidence type="ECO:0000259" key="3">
    <source>
        <dbReference type="PROSITE" id="PS50164"/>
    </source>
</evidence>
<reference evidence="4 5" key="1">
    <citation type="submission" date="2018-06" db="EMBL/GenBank/DDBJ databases">
        <authorList>
            <consortium name="Pathogen Informatics"/>
            <person name="Doyle S."/>
        </authorList>
    </citation>
    <scope>NUCLEOTIDE SEQUENCE [LARGE SCALE GENOMIC DNA]</scope>
    <source>
        <strain evidence="4 5">NCTC11179</strain>
    </source>
</reference>
<dbReference type="GO" id="GO:0003678">
    <property type="term" value="F:DNA helicase activity"/>
    <property type="evidence" value="ECO:0007669"/>
    <property type="project" value="UniProtKB-EC"/>
</dbReference>
<dbReference type="Gene3D" id="3.40.1440.10">
    <property type="entry name" value="GIY-YIG endonuclease"/>
    <property type="match status" value="1"/>
</dbReference>
<keyword evidence="4" id="KW-0547">Nucleotide-binding</keyword>
<dbReference type="SMART" id="SM00465">
    <property type="entry name" value="GIYc"/>
    <property type="match status" value="1"/>
</dbReference>
<dbReference type="PANTHER" id="PTHR30231">
    <property type="entry name" value="DNA POLYMERASE III SUBUNIT EPSILON"/>
    <property type="match status" value="1"/>
</dbReference>
<evidence type="ECO:0000256" key="2">
    <source>
        <dbReference type="ARBA" id="ARBA00026073"/>
    </source>
</evidence>
<dbReference type="InterPro" id="IPR006054">
    <property type="entry name" value="DnaQ"/>
</dbReference>
<dbReference type="NCBIfam" id="TIGR00573">
    <property type="entry name" value="dnaq"/>
    <property type="match status" value="1"/>
</dbReference>
<organism evidence="4 5">
    <name type="scientific">Myroides odoratus</name>
    <name type="common">Flavobacterium odoratum</name>
    <dbReference type="NCBI Taxonomy" id="256"/>
    <lineage>
        <taxon>Bacteria</taxon>
        <taxon>Pseudomonadati</taxon>
        <taxon>Bacteroidota</taxon>
        <taxon>Flavobacteriia</taxon>
        <taxon>Flavobacteriales</taxon>
        <taxon>Flavobacteriaceae</taxon>
        <taxon>Myroides</taxon>
    </lineage>
</organism>
<accession>A0A378RIF0</accession>
<dbReference type="CDD" id="cd10434">
    <property type="entry name" value="GIY-YIG_UvrC_Cho"/>
    <property type="match status" value="1"/>
</dbReference>
<dbReference type="CDD" id="cd06127">
    <property type="entry name" value="DEDDh"/>
    <property type="match status" value="1"/>
</dbReference>
<evidence type="ECO:0000313" key="4">
    <source>
        <dbReference type="EMBL" id="STZ26744.1"/>
    </source>
</evidence>
<evidence type="ECO:0000313" key="5">
    <source>
        <dbReference type="Proteomes" id="UP000255024"/>
    </source>
</evidence>
<dbReference type="RefSeq" id="WP_115089828.1">
    <property type="nucleotide sequence ID" value="NZ_CP068107.1"/>
</dbReference>
<protein>
    <submittedName>
        <fullName evidence="4">Probable ATP-dependent helicase dinG homolog</fullName>
        <ecNumber evidence="4">3.6.4.12</ecNumber>
    </submittedName>
</protein>
<dbReference type="GO" id="GO:0005829">
    <property type="term" value="C:cytosol"/>
    <property type="evidence" value="ECO:0007669"/>
    <property type="project" value="TreeGrafter"/>
</dbReference>
<proteinExistence type="predicted"/>
<gene>
    <name evidence="4" type="primary">dinG_1</name>
    <name evidence="4" type="ORF">NCTC11179_00267</name>
</gene>
<dbReference type="GO" id="GO:0003887">
    <property type="term" value="F:DNA-directed DNA polymerase activity"/>
    <property type="evidence" value="ECO:0007669"/>
    <property type="project" value="InterPro"/>
</dbReference>
<dbReference type="InterPro" id="IPR012337">
    <property type="entry name" value="RNaseH-like_sf"/>
</dbReference>
<dbReference type="InterPro" id="IPR035901">
    <property type="entry name" value="GIY-YIG_endonuc_sf"/>
</dbReference>
<evidence type="ECO:0000256" key="1">
    <source>
        <dbReference type="ARBA" id="ARBA00025483"/>
    </source>
</evidence>
<feature type="domain" description="GIY-YIG" evidence="3">
    <location>
        <begin position="195"/>
        <end position="271"/>
    </location>
</feature>
<dbReference type="GO" id="GO:0008408">
    <property type="term" value="F:3'-5' exonuclease activity"/>
    <property type="evidence" value="ECO:0007669"/>
    <property type="project" value="TreeGrafter"/>
</dbReference>
<dbReference type="InterPro" id="IPR047296">
    <property type="entry name" value="GIY-YIG_UvrC_Cho"/>
</dbReference>
<dbReference type="FunFam" id="3.30.420.10:FF:000045">
    <property type="entry name" value="3'-5' exonuclease DinG"/>
    <property type="match status" value="1"/>
</dbReference>
<dbReference type="Pfam" id="PF01541">
    <property type="entry name" value="GIY-YIG"/>
    <property type="match status" value="1"/>
</dbReference>
<dbReference type="InterPro" id="IPR013520">
    <property type="entry name" value="Ribonucl_H"/>
</dbReference>